<evidence type="ECO:0000313" key="2">
    <source>
        <dbReference type="Proteomes" id="UP000198688"/>
    </source>
</evidence>
<dbReference type="InterPro" id="IPR006311">
    <property type="entry name" value="TAT_signal"/>
</dbReference>
<dbReference type="Proteomes" id="UP000198688">
    <property type="component" value="Chromosome I"/>
</dbReference>
<dbReference type="STRING" id="113562.SAMN04489716_0332"/>
<protein>
    <submittedName>
        <fullName evidence="1">Uncharacterized conserved protein, DUF1501 family</fullName>
    </submittedName>
</protein>
<dbReference type="RefSeq" id="WP_092540936.1">
    <property type="nucleotide sequence ID" value="NZ_BOMJ01000004.1"/>
</dbReference>
<proteinExistence type="predicted"/>
<keyword evidence="2" id="KW-1185">Reference proteome</keyword>
<name>A0A1H1QKJ4_9ACTN</name>
<dbReference type="EMBL" id="LT629758">
    <property type="protein sequence ID" value="SDS23980.1"/>
    <property type="molecule type" value="Genomic_DNA"/>
</dbReference>
<dbReference type="PROSITE" id="PS51318">
    <property type="entry name" value="TAT"/>
    <property type="match status" value="1"/>
</dbReference>
<reference evidence="1 2" key="1">
    <citation type="submission" date="2016-10" db="EMBL/GenBank/DDBJ databases">
        <authorList>
            <person name="de Groot N.N."/>
        </authorList>
    </citation>
    <scope>NUCLEOTIDE SEQUENCE [LARGE SCALE GENOMIC DNA]</scope>
    <source>
        <strain evidence="1 2">DSM 43941</strain>
    </source>
</reference>
<dbReference type="Pfam" id="PF07394">
    <property type="entry name" value="DUF1501"/>
    <property type="match status" value="1"/>
</dbReference>
<evidence type="ECO:0000313" key="1">
    <source>
        <dbReference type="EMBL" id="SDS23980.1"/>
    </source>
</evidence>
<dbReference type="AlphaFoldDB" id="A0A1H1QKJ4"/>
<organism evidence="1 2">
    <name type="scientific">Actinoplanes derwentensis</name>
    <dbReference type="NCBI Taxonomy" id="113562"/>
    <lineage>
        <taxon>Bacteria</taxon>
        <taxon>Bacillati</taxon>
        <taxon>Actinomycetota</taxon>
        <taxon>Actinomycetes</taxon>
        <taxon>Micromonosporales</taxon>
        <taxon>Micromonosporaceae</taxon>
        <taxon>Actinoplanes</taxon>
    </lineage>
</organism>
<gene>
    <name evidence="1" type="ORF">SAMN04489716_0332</name>
</gene>
<dbReference type="PANTHER" id="PTHR43737">
    <property type="entry name" value="BLL7424 PROTEIN"/>
    <property type="match status" value="1"/>
</dbReference>
<dbReference type="PANTHER" id="PTHR43737:SF1">
    <property type="entry name" value="DUF1501 DOMAIN-CONTAINING PROTEIN"/>
    <property type="match status" value="1"/>
</dbReference>
<dbReference type="OrthoDB" id="9779968at2"/>
<accession>A0A1H1QKJ4</accession>
<sequence length="416" mass="42763">MTTKTLCCDELTRRGLLVGAGATLTGLAAEGLSTQLAFAAGKYTGDTLVVVSLRGGFDGLSAFAPIGSQDYYQARPGIAVPKSAVLAGDGMFGLHPALAPLLPHWRAGRLAAVHAVGQENANRSHFAAMEAMENAAPGSAVRSGWLDRMLGLTGAAGPLAAVSMGDPMPARLMAGPALDVSMKGVDEFHLAADGKRPMAAALRAMYADAPAVLAAPARAADRALKATGRLQGSYAPANGADYPDSELGAALRDVARLIRAGSGLVTAAVDCGDWDMHEGLGPAIKGQRMYDNLAGLSTALHAFVTDLGETAMKNVTVLTISEFGRRVKENGSRGADHGHGNAMMLLGGGIRGGRVYGTWPGLGPRDLADGDLAVTTDYRSVIGEILQKRCGLGSLSEVFPGDVKPSTFGLATARSV</sequence>
<dbReference type="InterPro" id="IPR010869">
    <property type="entry name" value="DUF1501"/>
</dbReference>